<comment type="pathway">
    <text evidence="2">Amino-acid biosynthesis; L-serine biosynthesis; L-serine from 3-phospho-D-glycerate: step 1/3.</text>
</comment>
<dbReference type="Pfam" id="PF02826">
    <property type="entry name" value="2-Hacid_dh_C"/>
    <property type="match status" value="1"/>
</dbReference>
<dbReference type="InterPro" id="IPR029753">
    <property type="entry name" value="D-isomer_DH_CS"/>
</dbReference>
<evidence type="ECO:0000259" key="13">
    <source>
        <dbReference type="PROSITE" id="PS51671"/>
    </source>
</evidence>
<evidence type="ECO:0000256" key="7">
    <source>
        <dbReference type="ARBA" id="ARBA00023002"/>
    </source>
</evidence>
<comment type="catalytic activity">
    <reaction evidence="10">
        <text>(R)-2-hydroxyglutarate + NAD(+) = 2-oxoglutarate + NADH + H(+)</text>
        <dbReference type="Rhea" id="RHEA:49612"/>
        <dbReference type="ChEBI" id="CHEBI:15378"/>
        <dbReference type="ChEBI" id="CHEBI:15801"/>
        <dbReference type="ChEBI" id="CHEBI:16810"/>
        <dbReference type="ChEBI" id="CHEBI:57540"/>
        <dbReference type="ChEBI" id="CHEBI:57945"/>
        <dbReference type="EC" id="1.1.1.399"/>
    </reaction>
</comment>
<protein>
    <recommendedName>
        <fullName evidence="6">D-3-phosphoglycerate dehydrogenase</fullName>
        <ecNumber evidence="4">1.1.1.399</ecNumber>
        <ecNumber evidence="5">1.1.1.95</ecNumber>
    </recommendedName>
    <alternativeName>
        <fullName evidence="9">2-oxoglutarate reductase</fullName>
    </alternativeName>
</protein>
<dbReference type="InterPro" id="IPR006139">
    <property type="entry name" value="D-isomer_2_OHA_DH_cat_dom"/>
</dbReference>
<reference evidence="14" key="1">
    <citation type="submission" date="2021-11" db="EMBL/GenBank/DDBJ databases">
        <authorList>
            <person name="Rodrigo-Torres L."/>
            <person name="Arahal R. D."/>
            <person name="Lucena T."/>
        </authorList>
    </citation>
    <scope>NUCLEOTIDE SEQUENCE</scope>
    <source>
        <strain evidence="14">CECT 7929</strain>
    </source>
</reference>
<dbReference type="InterPro" id="IPR006140">
    <property type="entry name" value="D-isomer_DH_NAD-bd"/>
</dbReference>
<dbReference type="PROSITE" id="PS51671">
    <property type="entry name" value="ACT"/>
    <property type="match status" value="1"/>
</dbReference>
<keyword evidence="15" id="KW-1185">Reference proteome</keyword>
<dbReference type="SUPFAM" id="SSF55021">
    <property type="entry name" value="ACT-like"/>
    <property type="match status" value="1"/>
</dbReference>
<evidence type="ECO:0000256" key="9">
    <source>
        <dbReference type="ARBA" id="ARBA00030455"/>
    </source>
</evidence>
<evidence type="ECO:0000256" key="12">
    <source>
        <dbReference type="RuleBase" id="RU003719"/>
    </source>
</evidence>
<sequence>MYRIQTYNQIAPIGLAQLPYDQFDIGNEQADPHAILLRSHQLTTAQCGPALLAVARAGAGTNNVPVAECTEQGVVVFNTPGANANAVKELVLSALLMGCRGIAEGMQYVQQHAADDDLAAQLEAQKKRFKGVELQGKTLGVIGLGAIGASVAACALDLGMNVVGYDPAISVDAAWRLPSAVARMESLEALLTRADFITLHIPALPSTIGLLNQEKLAYLKPGAVLVNFARGSVVDNHAVLQALNEGRLSKYISDFPAPDLLEHEQVLLLPHLGASTQEAEDNCAAMAASQLAEFLRFGNITNSVNFPVTQLSSSTGYRLTFANRNVPGVLGDVLSILAEYSVNVTDMINKSRDQVAYNILDTDGPLTDAMLERIQALEAVVKVRYLPTQAAMATEQEVEESATA</sequence>
<evidence type="ECO:0000313" key="15">
    <source>
        <dbReference type="Proteomes" id="UP000838672"/>
    </source>
</evidence>
<dbReference type="PROSITE" id="PS00671">
    <property type="entry name" value="D_2_HYDROXYACID_DH_3"/>
    <property type="match status" value="1"/>
</dbReference>
<gene>
    <name evidence="14" type="primary">serA_1</name>
    <name evidence="14" type="ORF">VST7929_00297</name>
</gene>
<proteinExistence type="inferred from homology"/>
<organism evidence="14 15">
    <name type="scientific">Vibrio stylophorae</name>
    <dbReference type="NCBI Taxonomy" id="659351"/>
    <lineage>
        <taxon>Bacteria</taxon>
        <taxon>Pseudomonadati</taxon>
        <taxon>Pseudomonadota</taxon>
        <taxon>Gammaproteobacteria</taxon>
        <taxon>Vibrionales</taxon>
        <taxon>Vibrionaceae</taxon>
        <taxon>Vibrio</taxon>
    </lineage>
</organism>
<feature type="domain" description="ACT" evidence="13">
    <location>
        <begin position="318"/>
        <end position="388"/>
    </location>
</feature>
<dbReference type="PANTHER" id="PTHR42938:SF47">
    <property type="entry name" value="HYDROXYPYRUVATE REDUCTASE"/>
    <property type="match status" value="1"/>
</dbReference>
<dbReference type="EC" id="1.1.1.95" evidence="5"/>
<evidence type="ECO:0000256" key="2">
    <source>
        <dbReference type="ARBA" id="ARBA00005216"/>
    </source>
</evidence>
<keyword evidence="8" id="KW-0520">NAD</keyword>
<evidence type="ECO:0000256" key="6">
    <source>
        <dbReference type="ARBA" id="ARBA00021582"/>
    </source>
</evidence>
<dbReference type="InterPro" id="IPR029752">
    <property type="entry name" value="D-isomer_DH_CS1"/>
</dbReference>
<dbReference type="InterPro" id="IPR002912">
    <property type="entry name" value="ACT_dom"/>
</dbReference>
<evidence type="ECO:0000256" key="4">
    <source>
        <dbReference type="ARBA" id="ARBA00013001"/>
    </source>
</evidence>
<dbReference type="SUPFAM" id="SSF52283">
    <property type="entry name" value="Formate/glycerate dehydrogenase catalytic domain-like"/>
    <property type="match status" value="1"/>
</dbReference>
<dbReference type="GO" id="GO:0004617">
    <property type="term" value="F:phosphoglycerate dehydrogenase activity"/>
    <property type="evidence" value="ECO:0007669"/>
    <property type="project" value="UniProtKB-EC"/>
</dbReference>
<dbReference type="InterPro" id="IPR036291">
    <property type="entry name" value="NAD(P)-bd_dom_sf"/>
</dbReference>
<dbReference type="SUPFAM" id="SSF51735">
    <property type="entry name" value="NAD(P)-binding Rossmann-fold domains"/>
    <property type="match status" value="1"/>
</dbReference>
<dbReference type="PROSITE" id="PS00065">
    <property type="entry name" value="D_2_HYDROXYACID_DH_1"/>
    <property type="match status" value="1"/>
</dbReference>
<dbReference type="CDD" id="cd12174">
    <property type="entry name" value="PGDH_like_3"/>
    <property type="match status" value="1"/>
</dbReference>
<dbReference type="CDD" id="cd04901">
    <property type="entry name" value="ACT_3PGDH"/>
    <property type="match status" value="1"/>
</dbReference>
<dbReference type="Gene3D" id="3.30.70.260">
    <property type="match status" value="1"/>
</dbReference>
<dbReference type="EMBL" id="CAKLDI010000001">
    <property type="protein sequence ID" value="CAH0532468.1"/>
    <property type="molecule type" value="Genomic_DNA"/>
</dbReference>
<evidence type="ECO:0000256" key="5">
    <source>
        <dbReference type="ARBA" id="ARBA00013143"/>
    </source>
</evidence>
<dbReference type="Gene3D" id="3.40.50.720">
    <property type="entry name" value="NAD(P)-binding Rossmann-like Domain"/>
    <property type="match status" value="2"/>
</dbReference>
<dbReference type="Pfam" id="PF00389">
    <property type="entry name" value="2-Hacid_dh"/>
    <property type="match status" value="1"/>
</dbReference>
<dbReference type="EC" id="1.1.1.399" evidence="4"/>
<evidence type="ECO:0000256" key="8">
    <source>
        <dbReference type="ARBA" id="ARBA00023027"/>
    </source>
</evidence>
<accession>A0ABN8DRP6</accession>
<evidence type="ECO:0000256" key="1">
    <source>
        <dbReference type="ARBA" id="ARBA00003800"/>
    </source>
</evidence>
<comment type="function">
    <text evidence="1">Catalyzes the reversible oxidation of 3-phospho-D-glycerate to 3-phosphonooxypyruvate, the first step of the phosphorylated L-serine biosynthesis pathway. Also catalyzes the reversible oxidation of 2-hydroxyglutarate to 2-oxoglutarate.</text>
</comment>
<name>A0ABN8DRP6_9VIBR</name>
<dbReference type="RefSeq" id="WP_237464380.1">
    <property type="nucleotide sequence ID" value="NZ_CAKLDI010000001.1"/>
</dbReference>
<evidence type="ECO:0000256" key="11">
    <source>
        <dbReference type="ARBA" id="ARBA00048731"/>
    </source>
</evidence>
<evidence type="ECO:0000313" key="14">
    <source>
        <dbReference type="EMBL" id="CAH0532468.1"/>
    </source>
</evidence>
<dbReference type="PANTHER" id="PTHR42938">
    <property type="entry name" value="FORMATE DEHYDROGENASE 1"/>
    <property type="match status" value="1"/>
</dbReference>
<dbReference type="InterPro" id="IPR045865">
    <property type="entry name" value="ACT-like_dom_sf"/>
</dbReference>
<evidence type="ECO:0000256" key="3">
    <source>
        <dbReference type="ARBA" id="ARBA00005854"/>
    </source>
</evidence>
<evidence type="ECO:0000256" key="10">
    <source>
        <dbReference type="ARBA" id="ARBA00048126"/>
    </source>
</evidence>
<comment type="caution">
    <text evidence="14">The sequence shown here is derived from an EMBL/GenBank/DDBJ whole genome shotgun (WGS) entry which is preliminary data.</text>
</comment>
<comment type="similarity">
    <text evidence="3 12">Belongs to the D-isomer specific 2-hydroxyacid dehydrogenase family.</text>
</comment>
<keyword evidence="7 12" id="KW-0560">Oxidoreductase</keyword>
<comment type="catalytic activity">
    <reaction evidence="11">
        <text>(2R)-3-phosphoglycerate + NAD(+) = 3-phosphooxypyruvate + NADH + H(+)</text>
        <dbReference type="Rhea" id="RHEA:12641"/>
        <dbReference type="ChEBI" id="CHEBI:15378"/>
        <dbReference type="ChEBI" id="CHEBI:18110"/>
        <dbReference type="ChEBI" id="CHEBI:57540"/>
        <dbReference type="ChEBI" id="CHEBI:57945"/>
        <dbReference type="ChEBI" id="CHEBI:58272"/>
        <dbReference type="EC" id="1.1.1.95"/>
    </reaction>
</comment>
<dbReference type="PROSITE" id="PS00670">
    <property type="entry name" value="D_2_HYDROXYACID_DH_2"/>
    <property type="match status" value="1"/>
</dbReference>
<dbReference type="Proteomes" id="UP000838672">
    <property type="component" value="Unassembled WGS sequence"/>
</dbReference>